<sequence length="187" mass="20988">MNTLSTLLSLVIQIYTMILLLRIWMQWAHCDFYNPFSQFIVKATQPIIGPLRRVIPSMGPIDTASLLIALLLSVGKVFLNPYISVSGALIPIAAIFIVLKTAGSLIFWVLLMMSIMSWVSQGRSPVEYVLIQLTEPLLRPIRRLLPAMGGIDFSPMILVLLMYVINMGMTEFLSNVSMPLAIMWSWA</sequence>
<dbReference type="InterPro" id="IPR003425">
    <property type="entry name" value="CCB3/YggT"/>
</dbReference>
<dbReference type="RefSeq" id="WP_160420386.1">
    <property type="nucleotide sequence ID" value="NZ_JANFDX010000015.1"/>
</dbReference>
<dbReference type="GO" id="GO:0016020">
    <property type="term" value="C:membrane"/>
    <property type="evidence" value="ECO:0007669"/>
    <property type="project" value="InterPro"/>
</dbReference>
<protein>
    <submittedName>
        <fullName evidence="2">YggT family protein</fullName>
    </submittedName>
</protein>
<comment type="similarity">
    <text evidence="1">Belongs to the YggT family.</text>
</comment>
<dbReference type="AlphaFoldDB" id="A0A6D0DD57"/>
<dbReference type="Proteomes" id="UP000430081">
    <property type="component" value="Unassembled WGS sequence"/>
</dbReference>
<comment type="caution">
    <text evidence="2">The sequence shown here is derived from an EMBL/GenBank/DDBJ whole genome shotgun (WGS) entry which is preliminary data.</text>
</comment>
<accession>A0A6D0DD57</accession>
<evidence type="ECO:0000313" key="2">
    <source>
        <dbReference type="EMBL" id="MWL03364.1"/>
    </source>
</evidence>
<name>A0A6D0DD57_ECOLX</name>
<dbReference type="PANTHER" id="PTHR33219">
    <property type="entry name" value="YLMG HOMOLOG PROTEIN 2, CHLOROPLASTIC"/>
    <property type="match status" value="1"/>
</dbReference>
<dbReference type="PANTHER" id="PTHR33219:SF14">
    <property type="entry name" value="PROTEIN COFACTOR ASSEMBLY OF COMPLEX C SUBUNIT B CCB3, CHLOROPLASTIC-RELATED"/>
    <property type="match status" value="1"/>
</dbReference>
<dbReference type="Pfam" id="PF02325">
    <property type="entry name" value="CCB3_YggT"/>
    <property type="match status" value="2"/>
</dbReference>
<evidence type="ECO:0000313" key="3">
    <source>
        <dbReference type="Proteomes" id="UP000430081"/>
    </source>
</evidence>
<dbReference type="EMBL" id="WTMQ01000002">
    <property type="protein sequence ID" value="MWL03364.1"/>
    <property type="molecule type" value="Genomic_DNA"/>
</dbReference>
<gene>
    <name evidence="2" type="ORF">GQM13_07900</name>
</gene>
<reference evidence="2 3" key="1">
    <citation type="submission" date="2019-12" db="EMBL/GenBank/DDBJ databases">
        <title>Enteriobacteria Tanzani isolates_10432.</title>
        <authorList>
            <person name="Subbiah M."/>
            <person name="Call D."/>
        </authorList>
    </citation>
    <scope>NUCLEOTIDE SEQUENCE [LARGE SCALE GENOMIC DNA]</scope>
    <source>
        <strain evidence="2 3">10432wG7</strain>
    </source>
</reference>
<proteinExistence type="inferred from homology"/>
<organism evidence="2 3">
    <name type="scientific">Escherichia coli</name>
    <dbReference type="NCBI Taxonomy" id="562"/>
    <lineage>
        <taxon>Bacteria</taxon>
        <taxon>Pseudomonadati</taxon>
        <taxon>Pseudomonadota</taxon>
        <taxon>Gammaproteobacteria</taxon>
        <taxon>Enterobacterales</taxon>
        <taxon>Enterobacteriaceae</taxon>
        <taxon>Escherichia</taxon>
    </lineage>
</organism>
<evidence type="ECO:0000256" key="1">
    <source>
        <dbReference type="ARBA" id="ARBA00010894"/>
    </source>
</evidence>